<dbReference type="Pfam" id="PF00126">
    <property type="entry name" value="HTH_1"/>
    <property type="match status" value="1"/>
</dbReference>
<dbReference type="PANTHER" id="PTHR30346:SF26">
    <property type="entry name" value="HYDROGEN PEROXIDE-INDUCIBLE GENES ACTIVATOR"/>
    <property type="match status" value="1"/>
</dbReference>
<protein>
    <recommendedName>
        <fullName evidence="6">Probable hydrogen peroxide-inducible genes activator</fullName>
    </recommendedName>
</protein>
<dbReference type="GO" id="GO:0032993">
    <property type="term" value="C:protein-DNA complex"/>
    <property type="evidence" value="ECO:0007669"/>
    <property type="project" value="TreeGrafter"/>
</dbReference>
<evidence type="ECO:0000256" key="3">
    <source>
        <dbReference type="ARBA" id="ARBA00023125"/>
    </source>
</evidence>
<evidence type="ECO:0000256" key="2">
    <source>
        <dbReference type="ARBA" id="ARBA00023015"/>
    </source>
</evidence>
<dbReference type="FunFam" id="1.10.10.10:FF:000001">
    <property type="entry name" value="LysR family transcriptional regulator"/>
    <property type="match status" value="1"/>
</dbReference>
<comment type="similarity">
    <text evidence="1">Belongs to the LysR transcriptional regulatory family.</text>
</comment>
<name>A0A5C5ULZ5_9CORY</name>
<dbReference type="EMBL" id="VOHM01000005">
    <property type="protein sequence ID" value="TWT26879.1"/>
    <property type="molecule type" value="Genomic_DNA"/>
</dbReference>
<keyword evidence="9" id="KW-1185">Reference proteome</keyword>
<dbReference type="AlphaFoldDB" id="A0A5C5ULZ5"/>
<dbReference type="PANTHER" id="PTHR30346">
    <property type="entry name" value="TRANSCRIPTIONAL DUAL REGULATOR HCAR-RELATED"/>
    <property type="match status" value="1"/>
</dbReference>
<dbReference type="CDD" id="cd08411">
    <property type="entry name" value="PBP2_OxyR"/>
    <property type="match status" value="1"/>
</dbReference>
<evidence type="ECO:0000259" key="7">
    <source>
        <dbReference type="PROSITE" id="PS50931"/>
    </source>
</evidence>
<evidence type="ECO:0000256" key="5">
    <source>
        <dbReference type="ARBA" id="ARBA00023163"/>
    </source>
</evidence>
<evidence type="ECO:0000256" key="1">
    <source>
        <dbReference type="ARBA" id="ARBA00009437"/>
    </source>
</evidence>
<dbReference type="InterPro" id="IPR000847">
    <property type="entry name" value="LysR_HTH_N"/>
</dbReference>
<evidence type="ECO:0000313" key="9">
    <source>
        <dbReference type="Proteomes" id="UP000320791"/>
    </source>
</evidence>
<evidence type="ECO:0000313" key="8">
    <source>
        <dbReference type="EMBL" id="TWT26879.1"/>
    </source>
</evidence>
<sequence length="310" mass="33523">MSNKEYRPTLAQLRTFVTVAETKHFGTAALKLTISQPSLSQALAALEHGLDIQLIERSTRRVIVTQIGEELLPLAKATLDAADSFLASARGARGSLTGPLTIGMIPTIAPYILPAFLRLTAQELPKLEPRIVESQTRQLMEQLRDGAIDVAVIALPADAPGMQEIHAYDEPFTVVVPEGHRFAGRKDLSLNALQELELLLLDDGHCLRDQVMDLCRTAEMSPSSITSNATRTSSLPTVIQCVIGGLGATLVPQSAVSTECNRVGLATANFDPSVSAHRSIGLVFRASSIRSEEFQRLANLVRRAYETSSV</sequence>
<reference evidence="8 9" key="1">
    <citation type="submission" date="2019-08" db="EMBL/GenBank/DDBJ databases">
        <authorList>
            <person name="Lei W."/>
        </authorList>
    </citation>
    <scope>NUCLEOTIDE SEQUENCE [LARGE SCALE GENOMIC DNA]</scope>
    <source>
        <strain evidence="8 9">CCUG 58627</strain>
    </source>
</reference>
<dbReference type="Pfam" id="PF03466">
    <property type="entry name" value="LysR_substrate"/>
    <property type="match status" value="1"/>
</dbReference>
<keyword evidence="3" id="KW-0238">DNA-binding</keyword>
<organism evidence="8 9">
    <name type="scientific">Corynebacterium canis</name>
    <dbReference type="NCBI Taxonomy" id="679663"/>
    <lineage>
        <taxon>Bacteria</taxon>
        <taxon>Bacillati</taxon>
        <taxon>Actinomycetota</taxon>
        <taxon>Actinomycetes</taxon>
        <taxon>Mycobacteriales</taxon>
        <taxon>Corynebacteriaceae</taxon>
        <taxon>Corynebacterium</taxon>
    </lineage>
</organism>
<dbReference type="PRINTS" id="PR00039">
    <property type="entry name" value="HTHLYSR"/>
</dbReference>
<dbReference type="Gene3D" id="3.40.190.10">
    <property type="entry name" value="Periplasmic binding protein-like II"/>
    <property type="match status" value="2"/>
</dbReference>
<accession>A0A5C5ULZ5</accession>
<dbReference type="OrthoDB" id="9775392at2"/>
<gene>
    <name evidence="8" type="ORF">FRX94_03285</name>
</gene>
<proteinExistence type="inferred from homology"/>
<keyword evidence="4" id="KW-0010">Activator</keyword>
<keyword evidence="2" id="KW-0805">Transcription regulation</keyword>
<dbReference type="InterPro" id="IPR005119">
    <property type="entry name" value="LysR_subst-bd"/>
</dbReference>
<dbReference type="SUPFAM" id="SSF53850">
    <property type="entry name" value="Periplasmic binding protein-like II"/>
    <property type="match status" value="1"/>
</dbReference>
<dbReference type="RefSeq" id="WP_146323697.1">
    <property type="nucleotide sequence ID" value="NZ_BAABLR010000015.1"/>
</dbReference>
<dbReference type="GO" id="GO:0003700">
    <property type="term" value="F:DNA-binding transcription factor activity"/>
    <property type="evidence" value="ECO:0007669"/>
    <property type="project" value="InterPro"/>
</dbReference>
<evidence type="ECO:0000256" key="6">
    <source>
        <dbReference type="ARBA" id="ARBA00040885"/>
    </source>
</evidence>
<dbReference type="Gene3D" id="1.10.10.10">
    <property type="entry name" value="Winged helix-like DNA-binding domain superfamily/Winged helix DNA-binding domain"/>
    <property type="match status" value="1"/>
</dbReference>
<feature type="domain" description="HTH lysR-type" evidence="7">
    <location>
        <begin position="8"/>
        <end position="65"/>
    </location>
</feature>
<dbReference type="SUPFAM" id="SSF46785">
    <property type="entry name" value="Winged helix' DNA-binding domain"/>
    <property type="match status" value="1"/>
</dbReference>
<comment type="caution">
    <text evidence="8">The sequence shown here is derived from an EMBL/GenBank/DDBJ whole genome shotgun (WGS) entry which is preliminary data.</text>
</comment>
<dbReference type="InterPro" id="IPR036390">
    <property type="entry name" value="WH_DNA-bd_sf"/>
</dbReference>
<dbReference type="GO" id="GO:0003677">
    <property type="term" value="F:DNA binding"/>
    <property type="evidence" value="ECO:0007669"/>
    <property type="project" value="UniProtKB-KW"/>
</dbReference>
<keyword evidence="5" id="KW-0804">Transcription</keyword>
<dbReference type="Proteomes" id="UP000320791">
    <property type="component" value="Unassembled WGS sequence"/>
</dbReference>
<dbReference type="PROSITE" id="PS50931">
    <property type="entry name" value="HTH_LYSR"/>
    <property type="match status" value="1"/>
</dbReference>
<dbReference type="InterPro" id="IPR036388">
    <property type="entry name" value="WH-like_DNA-bd_sf"/>
</dbReference>
<evidence type="ECO:0000256" key="4">
    <source>
        <dbReference type="ARBA" id="ARBA00023159"/>
    </source>
</evidence>